<evidence type="ECO:0000313" key="2">
    <source>
        <dbReference type="Proteomes" id="UP000054988"/>
    </source>
</evidence>
<dbReference type="Proteomes" id="UP000054988">
    <property type="component" value="Unassembled WGS sequence"/>
</dbReference>
<reference evidence="1 2" key="1">
    <citation type="submission" date="2015-12" db="EMBL/GenBank/DDBJ databases">
        <title>Draft genome sequence of Moniliophthora roreri, the causal agent of frosty pod rot of cacao.</title>
        <authorList>
            <person name="Aime M.C."/>
            <person name="Diaz-Valderrama J.R."/>
            <person name="Kijpornyongpan T."/>
            <person name="Phillips-Mora W."/>
        </authorList>
    </citation>
    <scope>NUCLEOTIDE SEQUENCE [LARGE SCALE GENOMIC DNA]</scope>
    <source>
        <strain evidence="1 2">MCA 2952</strain>
    </source>
</reference>
<dbReference type="EMBL" id="LATX01002268">
    <property type="protein sequence ID" value="KTB32042.1"/>
    <property type="molecule type" value="Genomic_DNA"/>
</dbReference>
<accession>A0A0W0F6S1</accession>
<gene>
    <name evidence="1" type="ORF">WG66_15382</name>
</gene>
<dbReference type="AlphaFoldDB" id="A0A0W0F6S1"/>
<sequence length="48" mass="5668">MPYMDDVSARGPASQYRLEDGSYETIPENLGIRKFGLKHLYVWKGEWY</sequence>
<comment type="caution">
    <text evidence="1">The sequence shown here is derived from an EMBL/GenBank/DDBJ whole genome shotgun (WGS) entry which is preliminary data.</text>
</comment>
<proteinExistence type="predicted"/>
<name>A0A0W0F6S1_MONRR</name>
<evidence type="ECO:0000313" key="1">
    <source>
        <dbReference type="EMBL" id="KTB32042.1"/>
    </source>
</evidence>
<protein>
    <submittedName>
        <fullName evidence="1">Uncharacterized protein</fullName>
    </submittedName>
</protein>
<organism evidence="1 2">
    <name type="scientific">Moniliophthora roreri</name>
    <name type="common">Frosty pod rot fungus</name>
    <name type="synonym">Monilia roreri</name>
    <dbReference type="NCBI Taxonomy" id="221103"/>
    <lineage>
        <taxon>Eukaryota</taxon>
        <taxon>Fungi</taxon>
        <taxon>Dikarya</taxon>
        <taxon>Basidiomycota</taxon>
        <taxon>Agaricomycotina</taxon>
        <taxon>Agaricomycetes</taxon>
        <taxon>Agaricomycetidae</taxon>
        <taxon>Agaricales</taxon>
        <taxon>Marasmiineae</taxon>
        <taxon>Marasmiaceae</taxon>
        <taxon>Moniliophthora</taxon>
    </lineage>
</organism>